<gene>
    <name evidence="1" type="ORF">ACFPOU_16730</name>
</gene>
<organism evidence="1 2">
    <name type="scientific">Massilia jejuensis</name>
    <dbReference type="NCBI Taxonomy" id="648894"/>
    <lineage>
        <taxon>Bacteria</taxon>
        <taxon>Pseudomonadati</taxon>
        <taxon>Pseudomonadota</taxon>
        <taxon>Betaproteobacteria</taxon>
        <taxon>Burkholderiales</taxon>
        <taxon>Oxalobacteraceae</taxon>
        <taxon>Telluria group</taxon>
        <taxon>Massilia</taxon>
    </lineage>
</organism>
<keyword evidence="2" id="KW-1185">Reference proteome</keyword>
<protein>
    <recommendedName>
        <fullName evidence="3">Lipoprotein</fullName>
    </recommendedName>
</protein>
<name>A0ABW0PJU2_9BURK</name>
<reference evidence="2" key="1">
    <citation type="journal article" date="2019" name="Int. J. Syst. Evol. Microbiol.">
        <title>The Global Catalogue of Microorganisms (GCM) 10K type strain sequencing project: providing services to taxonomists for standard genome sequencing and annotation.</title>
        <authorList>
            <consortium name="The Broad Institute Genomics Platform"/>
            <consortium name="The Broad Institute Genome Sequencing Center for Infectious Disease"/>
            <person name="Wu L."/>
            <person name="Ma J."/>
        </authorList>
    </citation>
    <scope>NUCLEOTIDE SEQUENCE [LARGE SCALE GENOMIC DNA]</scope>
    <source>
        <strain evidence="2">CCUG 38813</strain>
    </source>
</reference>
<sequence length="42" mass="4552">MNTRVLRYGAMVLACLLASACKDRPEPVKPIAATPLVCCIDF</sequence>
<comment type="caution">
    <text evidence="1">The sequence shown here is derived from an EMBL/GenBank/DDBJ whole genome shotgun (WGS) entry which is preliminary data.</text>
</comment>
<accession>A0ABW0PJU2</accession>
<dbReference type="RefSeq" id="WP_379723616.1">
    <property type="nucleotide sequence ID" value="NZ_JBHSMS010000053.1"/>
</dbReference>
<proteinExistence type="predicted"/>
<dbReference type="PROSITE" id="PS51257">
    <property type="entry name" value="PROKAR_LIPOPROTEIN"/>
    <property type="match status" value="1"/>
</dbReference>
<dbReference type="EMBL" id="JBHSMS010000053">
    <property type="protein sequence ID" value="MFC5512755.1"/>
    <property type="molecule type" value="Genomic_DNA"/>
</dbReference>
<evidence type="ECO:0008006" key="3">
    <source>
        <dbReference type="Google" id="ProtNLM"/>
    </source>
</evidence>
<evidence type="ECO:0000313" key="2">
    <source>
        <dbReference type="Proteomes" id="UP001596031"/>
    </source>
</evidence>
<dbReference type="Proteomes" id="UP001596031">
    <property type="component" value="Unassembled WGS sequence"/>
</dbReference>
<evidence type="ECO:0000313" key="1">
    <source>
        <dbReference type="EMBL" id="MFC5512755.1"/>
    </source>
</evidence>